<feature type="domain" description="Deacetylase sirtuin-type" evidence="6">
    <location>
        <begin position="30"/>
        <end position="377"/>
    </location>
</feature>
<dbReference type="InterPro" id="IPR026590">
    <property type="entry name" value="Ssirtuin_cat_dom"/>
</dbReference>
<dbReference type="Proteomes" id="UP000214365">
    <property type="component" value="Unassembled WGS sequence"/>
</dbReference>
<keyword evidence="8" id="KW-1185">Reference proteome</keyword>
<feature type="binding site" evidence="4">
    <location>
        <position position="165"/>
    </location>
    <ligand>
        <name>Zn(2+)</name>
        <dbReference type="ChEBI" id="CHEBI:29105"/>
    </ligand>
</feature>
<evidence type="ECO:0000313" key="8">
    <source>
        <dbReference type="Proteomes" id="UP000214365"/>
    </source>
</evidence>
<evidence type="ECO:0000256" key="4">
    <source>
        <dbReference type="PROSITE-ProRule" id="PRU00236"/>
    </source>
</evidence>
<organism evidence="7 8">
    <name type="scientific">Talaromyces atroroseus</name>
    <dbReference type="NCBI Taxonomy" id="1441469"/>
    <lineage>
        <taxon>Eukaryota</taxon>
        <taxon>Fungi</taxon>
        <taxon>Dikarya</taxon>
        <taxon>Ascomycota</taxon>
        <taxon>Pezizomycotina</taxon>
        <taxon>Eurotiomycetes</taxon>
        <taxon>Eurotiomycetidae</taxon>
        <taxon>Eurotiales</taxon>
        <taxon>Trichocomaceae</taxon>
        <taxon>Talaromyces</taxon>
        <taxon>Talaromyces sect. Trachyspermi</taxon>
    </lineage>
</organism>
<dbReference type="GeneID" id="31004899"/>
<dbReference type="RefSeq" id="XP_020119832.1">
    <property type="nucleotide sequence ID" value="XM_020267432.1"/>
</dbReference>
<feature type="binding site" evidence="4">
    <location>
        <position position="240"/>
    </location>
    <ligand>
        <name>Zn(2+)</name>
        <dbReference type="ChEBI" id="CHEBI:29105"/>
    </ligand>
</feature>
<dbReference type="EMBL" id="LFMY01000007">
    <property type="protein sequence ID" value="OKL59711.1"/>
    <property type="molecule type" value="Genomic_DNA"/>
</dbReference>
<dbReference type="STRING" id="1441469.A0A225AEK9"/>
<keyword evidence="2" id="KW-0808">Transferase</keyword>
<dbReference type="InterPro" id="IPR026591">
    <property type="entry name" value="Sirtuin_cat_small_dom_sf"/>
</dbReference>
<dbReference type="AlphaFoldDB" id="A0A225AEK9"/>
<evidence type="ECO:0000256" key="1">
    <source>
        <dbReference type="ARBA" id="ARBA00006924"/>
    </source>
</evidence>
<feature type="binding site" evidence="4">
    <location>
        <position position="168"/>
    </location>
    <ligand>
        <name>Zn(2+)</name>
        <dbReference type="ChEBI" id="CHEBI:29105"/>
    </ligand>
</feature>
<dbReference type="InterPro" id="IPR029035">
    <property type="entry name" value="DHS-like_NAD/FAD-binding_dom"/>
</dbReference>
<evidence type="ECO:0000256" key="5">
    <source>
        <dbReference type="SAM" id="MobiDB-lite"/>
    </source>
</evidence>
<dbReference type="Gene3D" id="3.40.50.1220">
    <property type="entry name" value="TPP-binding domain"/>
    <property type="match status" value="1"/>
</dbReference>
<dbReference type="InterPro" id="IPR003000">
    <property type="entry name" value="Sirtuin"/>
</dbReference>
<dbReference type="PANTHER" id="PTHR11085">
    <property type="entry name" value="NAD-DEPENDENT PROTEIN DEACYLASE SIRTUIN-5, MITOCHONDRIAL-RELATED"/>
    <property type="match status" value="1"/>
</dbReference>
<evidence type="ECO:0000256" key="3">
    <source>
        <dbReference type="ARBA" id="ARBA00023027"/>
    </source>
</evidence>
<dbReference type="GO" id="GO:0017136">
    <property type="term" value="F:histone deacetylase activity, NAD-dependent"/>
    <property type="evidence" value="ECO:0007669"/>
    <property type="project" value="TreeGrafter"/>
</dbReference>
<evidence type="ECO:0000259" key="6">
    <source>
        <dbReference type="PROSITE" id="PS50305"/>
    </source>
</evidence>
<feature type="region of interest" description="Disordered" evidence="5">
    <location>
        <begin position="248"/>
        <end position="272"/>
    </location>
</feature>
<feature type="binding site" evidence="4">
    <location>
        <position position="237"/>
    </location>
    <ligand>
        <name>Zn(2+)</name>
        <dbReference type="ChEBI" id="CHEBI:29105"/>
    </ligand>
</feature>
<comment type="similarity">
    <text evidence="1">Belongs to the sirtuin family. Class I subfamily.</text>
</comment>
<keyword evidence="3" id="KW-0520">NAD</keyword>
<gene>
    <name evidence="7" type="ORF">UA08_05143</name>
</gene>
<protein>
    <recommendedName>
        <fullName evidence="6">Deacetylase sirtuin-type domain-containing protein</fullName>
    </recommendedName>
</protein>
<feature type="active site" description="Proton acceptor" evidence="4">
    <location>
        <position position="157"/>
    </location>
</feature>
<dbReference type="Pfam" id="PF02146">
    <property type="entry name" value="SIR2"/>
    <property type="match status" value="1"/>
</dbReference>
<dbReference type="PROSITE" id="PS50305">
    <property type="entry name" value="SIRTUIN"/>
    <property type="match status" value="1"/>
</dbReference>
<accession>A0A225AEK9</accession>
<sequence length="377" mass="41461">MSPLRIPYTQPFPPAIIFPKAASSVEGAIESLVNFFTAPPSPSLHGINGHQAVILTGAGISVASGLSDYRGDNGTYVRNKAYRPTYYHEFVTRHEARKRYWARSYVGWPGLLKSKPNSTHYSITELGRKGYVSRVITQNVDSFHPVAHPSLSTIELHGFLRSVICINCHNLVPRNEFQQSLARLNPAWADFLDEMLESGALDTNNPEKQRKRGLKINPDGDVDLPHAPYSSFRYPACPHCLEHPPLVSPSKDKPPSQAIVETESDGAWSPSSTAGILKPAVTMFGESTSPAARSAAEEAIDEASRLLIMGSSLATYSAYRLVDRARKRGMAMGIINVGGVRNESQLLGDLLNRNHVRCDHRSEAVLPEVASRLQIVR</sequence>
<comment type="caution">
    <text evidence="7">The sequence shown here is derived from an EMBL/GenBank/DDBJ whole genome shotgun (WGS) entry which is preliminary data.</text>
</comment>
<evidence type="ECO:0000256" key="2">
    <source>
        <dbReference type="ARBA" id="ARBA00022679"/>
    </source>
</evidence>
<name>A0A225AEK9_TALAT</name>
<dbReference type="SUPFAM" id="SSF52467">
    <property type="entry name" value="DHS-like NAD/FAD-binding domain"/>
    <property type="match status" value="1"/>
</dbReference>
<dbReference type="GO" id="GO:0046872">
    <property type="term" value="F:metal ion binding"/>
    <property type="evidence" value="ECO:0007669"/>
    <property type="project" value="UniProtKB-KW"/>
</dbReference>
<reference evidence="7 8" key="1">
    <citation type="submission" date="2015-06" db="EMBL/GenBank/DDBJ databases">
        <title>Talaromyces atroroseus IBT 11181 draft genome.</title>
        <authorList>
            <person name="Rasmussen K.B."/>
            <person name="Rasmussen S."/>
            <person name="Petersen B."/>
            <person name="Sicheritz-Ponten T."/>
            <person name="Mortensen U.H."/>
            <person name="Thrane U."/>
        </authorList>
    </citation>
    <scope>NUCLEOTIDE SEQUENCE [LARGE SCALE GENOMIC DNA]</scope>
    <source>
        <strain evidence="7 8">IBT 11181</strain>
    </source>
</reference>
<evidence type="ECO:0000313" key="7">
    <source>
        <dbReference type="EMBL" id="OKL59711.1"/>
    </source>
</evidence>
<proteinExistence type="inferred from homology"/>
<dbReference type="GO" id="GO:0070403">
    <property type="term" value="F:NAD+ binding"/>
    <property type="evidence" value="ECO:0007669"/>
    <property type="project" value="InterPro"/>
</dbReference>
<keyword evidence="4" id="KW-0862">Zinc</keyword>
<dbReference type="PANTHER" id="PTHR11085:SF10">
    <property type="entry name" value="NAD-DEPENDENT PROTEIN DEACYLASE SIRTUIN-5, MITOCHONDRIAL-RELATED"/>
    <property type="match status" value="1"/>
</dbReference>
<dbReference type="Gene3D" id="3.30.1600.10">
    <property type="entry name" value="SIR2/SIRT2 'Small Domain"/>
    <property type="match status" value="1"/>
</dbReference>
<dbReference type="InterPro" id="IPR050134">
    <property type="entry name" value="NAD-dep_sirtuin_deacylases"/>
</dbReference>
<keyword evidence="4" id="KW-0479">Metal-binding</keyword>
<dbReference type="OrthoDB" id="424302at2759"/>